<dbReference type="InterPro" id="IPR023631">
    <property type="entry name" value="Amidase_dom"/>
</dbReference>
<gene>
    <name evidence="4" type="ORF">NBG84_38560</name>
</gene>
<feature type="region of interest" description="Disordered" evidence="2">
    <location>
        <begin position="486"/>
        <end position="511"/>
    </location>
</feature>
<keyword evidence="5" id="KW-1185">Reference proteome</keyword>
<comment type="caution">
    <text evidence="4">The sequence shown here is derived from an EMBL/GenBank/DDBJ whole genome shotgun (WGS) entry which is preliminary data.</text>
</comment>
<dbReference type="InterPro" id="IPR000120">
    <property type="entry name" value="Amidase"/>
</dbReference>
<name>A0ABT0UZU9_9ACTN</name>
<feature type="domain" description="Amidase" evidence="3">
    <location>
        <begin position="29"/>
        <end position="471"/>
    </location>
</feature>
<dbReference type="InterPro" id="IPR020556">
    <property type="entry name" value="Amidase_CS"/>
</dbReference>
<dbReference type="RefSeq" id="WP_250924388.1">
    <property type="nucleotide sequence ID" value="NZ_JAMQAW010000099.1"/>
</dbReference>
<reference evidence="4" key="1">
    <citation type="submission" date="2022-06" db="EMBL/GenBank/DDBJ databases">
        <title>Genome public.</title>
        <authorList>
            <person name="Sun Q."/>
        </authorList>
    </citation>
    <scope>NUCLEOTIDE SEQUENCE</scope>
    <source>
        <strain evidence="4">CWNU-1</strain>
    </source>
</reference>
<evidence type="ECO:0000313" key="5">
    <source>
        <dbReference type="Proteomes" id="UP001431429"/>
    </source>
</evidence>
<sequence length="511" mass="54544">MTAAPQDIHLTSATELARLIRRRELSPVELMEGVIDRIEERNPLVNAFVYQGFDQARERARNAERMVLNGAELGALHGVPTAMKDLYDFKPGWISTLGGVRALAGNVSDGYCVWAERMEQAGAIIVGKTNSPVLGFGGLTDNPLFGPTANPFDLSRNAGGSSGGSAAAVADGMVPFAEGTDAGGSIRTPSAWCGVYGLKPSAGRVPAVKRPNAFGATNPFTHEGVITRNVRDAAVGLGILSGVDARDPFSVGGPTDFTPDLHRDVRGWRIAFSPDFGGYPITPEVAAVVERAAARFERAGATVERVDLDLGLHHRELSELFNRIIAVQYVEATEHLKASGIDLLAEHPDDLPPALRECIVKGLRLTAPDIALDQRLRSQIYDTVQDVFHDHRLLITPTGGTTAVPNATTRGTTMGPEYINGEAVDRYRGWCLTYLINLTGHPAASIPAGLTGGGLPVGLQLIGRRHHDGDVIAASSVFEELQPWHHTYPAHPTRSPRSTAAAAAPARARPA</sequence>
<dbReference type="Pfam" id="PF01425">
    <property type="entry name" value="Amidase"/>
    <property type="match status" value="1"/>
</dbReference>
<dbReference type="EMBL" id="JAMQAW010000099">
    <property type="protein sequence ID" value="MCM2394108.1"/>
    <property type="molecule type" value="Genomic_DNA"/>
</dbReference>
<dbReference type="PANTHER" id="PTHR11895:SF7">
    <property type="entry name" value="GLUTAMYL-TRNA(GLN) AMIDOTRANSFERASE SUBUNIT A, MITOCHONDRIAL"/>
    <property type="match status" value="1"/>
</dbReference>
<evidence type="ECO:0000256" key="1">
    <source>
        <dbReference type="ARBA" id="ARBA00009199"/>
    </source>
</evidence>
<dbReference type="InterPro" id="IPR036928">
    <property type="entry name" value="AS_sf"/>
</dbReference>
<evidence type="ECO:0000256" key="2">
    <source>
        <dbReference type="SAM" id="MobiDB-lite"/>
    </source>
</evidence>
<dbReference type="PROSITE" id="PS00571">
    <property type="entry name" value="AMIDASES"/>
    <property type="match status" value="1"/>
</dbReference>
<proteinExistence type="inferred from homology"/>
<evidence type="ECO:0000313" key="4">
    <source>
        <dbReference type="EMBL" id="MCM2394108.1"/>
    </source>
</evidence>
<accession>A0ABT0UZU9</accession>
<organism evidence="4 5">
    <name type="scientific">Streptomyces albipurpureus</name>
    <dbReference type="NCBI Taxonomy" id="2897419"/>
    <lineage>
        <taxon>Bacteria</taxon>
        <taxon>Bacillati</taxon>
        <taxon>Actinomycetota</taxon>
        <taxon>Actinomycetes</taxon>
        <taxon>Kitasatosporales</taxon>
        <taxon>Streptomycetaceae</taxon>
        <taxon>Streptomyces</taxon>
    </lineage>
</organism>
<feature type="compositionally biased region" description="Low complexity" evidence="2">
    <location>
        <begin position="492"/>
        <end position="511"/>
    </location>
</feature>
<protein>
    <submittedName>
        <fullName evidence="4">Amidase family protein</fullName>
    </submittedName>
</protein>
<dbReference type="SUPFAM" id="SSF75304">
    <property type="entry name" value="Amidase signature (AS) enzymes"/>
    <property type="match status" value="1"/>
</dbReference>
<dbReference type="PANTHER" id="PTHR11895">
    <property type="entry name" value="TRANSAMIDASE"/>
    <property type="match status" value="1"/>
</dbReference>
<evidence type="ECO:0000259" key="3">
    <source>
        <dbReference type="Pfam" id="PF01425"/>
    </source>
</evidence>
<dbReference type="Proteomes" id="UP001431429">
    <property type="component" value="Unassembled WGS sequence"/>
</dbReference>
<comment type="similarity">
    <text evidence="1">Belongs to the amidase family.</text>
</comment>
<dbReference type="Gene3D" id="3.90.1300.10">
    <property type="entry name" value="Amidase signature (AS) domain"/>
    <property type="match status" value="1"/>
</dbReference>